<dbReference type="EMBL" id="OCMF01000001">
    <property type="protein sequence ID" value="SOC79405.1"/>
    <property type="molecule type" value="Genomic_DNA"/>
</dbReference>
<accession>A0A285X264</accession>
<proteinExistence type="predicted"/>
<dbReference type="AlphaFoldDB" id="A0A285X264"/>
<evidence type="ECO:0000313" key="3">
    <source>
        <dbReference type="Proteomes" id="UP000219193"/>
    </source>
</evidence>
<gene>
    <name evidence="2" type="ORF">SAMN06296241_0928</name>
</gene>
<name>A0A285X264_9FLAO</name>
<reference evidence="3" key="1">
    <citation type="submission" date="2017-09" db="EMBL/GenBank/DDBJ databases">
        <authorList>
            <person name="Varghese N."/>
            <person name="Submissions S."/>
        </authorList>
    </citation>
    <scope>NUCLEOTIDE SEQUENCE [LARGE SCALE GENOMIC DNA]</scope>
    <source>
        <strain evidence="3">CGMCC 1.12641</strain>
    </source>
</reference>
<dbReference type="RefSeq" id="WP_097055139.1">
    <property type="nucleotide sequence ID" value="NZ_OCMF01000001.1"/>
</dbReference>
<sequence length="80" mass="9653">MRDYITLCVFTYPHEYSVLKLLLDREEVQHFFQNETMVGFFPFYSNALGGIRLKVHHRDFEKAREILDNFQNEFPPLKIV</sequence>
<dbReference type="Proteomes" id="UP000219193">
    <property type="component" value="Unassembled WGS sequence"/>
</dbReference>
<dbReference type="InterPro" id="IPR011322">
    <property type="entry name" value="N-reg_PII-like_a/b"/>
</dbReference>
<dbReference type="OrthoDB" id="8480302at2"/>
<dbReference type="Pfam" id="PF09413">
    <property type="entry name" value="DUF2007"/>
    <property type="match status" value="1"/>
</dbReference>
<feature type="domain" description="DUF2007" evidence="1">
    <location>
        <begin position="10"/>
        <end position="71"/>
    </location>
</feature>
<protein>
    <submittedName>
        <fullName evidence="2">Signal transducing protein</fullName>
    </submittedName>
</protein>
<evidence type="ECO:0000313" key="2">
    <source>
        <dbReference type="EMBL" id="SOC79405.1"/>
    </source>
</evidence>
<keyword evidence="3" id="KW-1185">Reference proteome</keyword>
<dbReference type="Gene3D" id="3.30.70.790">
    <property type="entry name" value="UreE, C-terminal domain"/>
    <property type="match status" value="1"/>
</dbReference>
<dbReference type="InterPro" id="IPR018551">
    <property type="entry name" value="DUF2007"/>
</dbReference>
<evidence type="ECO:0000259" key="1">
    <source>
        <dbReference type="Pfam" id="PF09413"/>
    </source>
</evidence>
<organism evidence="2 3">
    <name type="scientific">Salinimicrobium sediminis</name>
    <dbReference type="NCBI Taxonomy" id="1343891"/>
    <lineage>
        <taxon>Bacteria</taxon>
        <taxon>Pseudomonadati</taxon>
        <taxon>Bacteroidota</taxon>
        <taxon>Flavobacteriia</taxon>
        <taxon>Flavobacteriales</taxon>
        <taxon>Flavobacteriaceae</taxon>
        <taxon>Salinimicrobium</taxon>
    </lineage>
</organism>
<dbReference type="SUPFAM" id="SSF54913">
    <property type="entry name" value="GlnB-like"/>
    <property type="match status" value="1"/>
</dbReference>